<sequence length="87" mass="10076">MVLKEKFFPAENFFLISPQQPQGRLLGDQGRGEDPFLPAYRWKELAEPVPPGKRPGRRTQGSFYLYTQEHFTYSLKPCQINPDLTGF</sequence>
<gene>
    <name evidence="1" type="ORF">C6Y45_10805</name>
</gene>
<organism evidence="1 2">
    <name type="scientific">Alkalicoccus saliphilus</name>
    <dbReference type="NCBI Taxonomy" id="200989"/>
    <lineage>
        <taxon>Bacteria</taxon>
        <taxon>Bacillati</taxon>
        <taxon>Bacillota</taxon>
        <taxon>Bacilli</taxon>
        <taxon>Bacillales</taxon>
        <taxon>Bacillaceae</taxon>
        <taxon>Alkalicoccus</taxon>
    </lineage>
</organism>
<name>A0A2T4U555_9BACI</name>
<accession>A0A2T4U555</accession>
<comment type="caution">
    <text evidence="1">The sequence shown here is derived from an EMBL/GenBank/DDBJ whole genome shotgun (WGS) entry which is preliminary data.</text>
</comment>
<dbReference type="AlphaFoldDB" id="A0A2T4U555"/>
<evidence type="ECO:0000313" key="1">
    <source>
        <dbReference type="EMBL" id="PTL38526.1"/>
    </source>
</evidence>
<dbReference type="EMBL" id="PZJJ01000017">
    <property type="protein sequence ID" value="PTL38526.1"/>
    <property type="molecule type" value="Genomic_DNA"/>
</dbReference>
<protein>
    <submittedName>
        <fullName evidence="1">Uncharacterized protein</fullName>
    </submittedName>
</protein>
<dbReference type="Proteomes" id="UP000240509">
    <property type="component" value="Unassembled WGS sequence"/>
</dbReference>
<proteinExistence type="predicted"/>
<keyword evidence="2" id="KW-1185">Reference proteome</keyword>
<reference evidence="1 2" key="1">
    <citation type="submission" date="2018-03" db="EMBL/GenBank/DDBJ databases">
        <title>Alkalicoccus saliphilus sp. nov., isolated from a mineral pool.</title>
        <authorList>
            <person name="Zhao B."/>
        </authorList>
    </citation>
    <scope>NUCLEOTIDE SEQUENCE [LARGE SCALE GENOMIC DNA]</scope>
    <source>
        <strain evidence="1 2">6AG</strain>
    </source>
</reference>
<evidence type="ECO:0000313" key="2">
    <source>
        <dbReference type="Proteomes" id="UP000240509"/>
    </source>
</evidence>